<feature type="compositionally biased region" description="Low complexity" evidence="1">
    <location>
        <begin position="257"/>
        <end position="270"/>
    </location>
</feature>
<evidence type="ECO:0000256" key="1">
    <source>
        <dbReference type="SAM" id="MobiDB-lite"/>
    </source>
</evidence>
<feature type="compositionally biased region" description="Polar residues" evidence="1">
    <location>
        <begin position="132"/>
        <end position="154"/>
    </location>
</feature>
<feature type="non-terminal residue" evidence="2">
    <location>
        <position position="749"/>
    </location>
</feature>
<feature type="region of interest" description="Disordered" evidence="1">
    <location>
        <begin position="333"/>
        <end position="395"/>
    </location>
</feature>
<organism evidence="2 3">
    <name type="scientific">Aureobasidium melanogenum</name>
    <name type="common">Aureobasidium pullulans var. melanogenum</name>
    <dbReference type="NCBI Taxonomy" id="46634"/>
    <lineage>
        <taxon>Eukaryota</taxon>
        <taxon>Fungi</taxon>
        <taxon>Dikarya</taxon>
        <taxon>Ascomycota</taxon>
        <taxon>Pezizomycotina</taxon>
        <taxon>Dothideomycetes</taxon>
        <taxon>Dothideomycetidae</taxon>
        <taxon>Dothideales</taxon>
        <taxon>Saccotheciaceae</taxon>
        <taxon>Aureobasidium</taxon>
    </lineage>
</organism>
<reference evidence="2" key="2">
    <citation type="submission" date="2021-08" db="EMBL/GenBank/DDBJ databases">
        <authorList>
            <person name="Gostincar C."/>
            <person name="Sun X."/>
            <person name="Song Z."/>
            <person name="Gunde-Cimerman N."/>
        </authorList>
    </citation>
    <scope>NUCLEOTIDE SEQUENCE</scope>
    <source>
        <strain evidence="2">EXF-9911</strain>
    </source>
</reference>
<feature type="compositionally biased region" description="Low complexity" evidence="1">
    <location>
        <begin position="347"/>
        <end position="362"/>
    </location>
</feature>
<dbReference type="Proteomes" id="UP000779574">
    <property type="component" value="Unassembled WGS sequence"/>
</dbReference>
<feature type="compositionally biased region" description="Polar residues" evidence="1">
    <location>
        <begin position="162"/>
        <end position="205"/>
    </location>
</feature>
<feature type="region of interest" description="Disordered" evidence="1">
    <location>
        <begin position="1"/>
        <end position="75"/>
    </location>
</feature>
<dbReference type="OrthoDB" id="4155914at2759"/>
<sequence length="749" mass="83300">MLSKLHWQKRSNRKSQQSFEGHSLSPQASPELQPEGGAPANPSPRRPGFLSRVRSQRFSTAANVPPESTYQGGFSGKLAEKIIFNTASEASSNPVPNKRHSYYQPAQPLYDTIEAQHPRASTPEHFAPRPATYSQQAEIADSVSRSSSIYTEGNAQVGRDSLSATWNPGQLVPDSNTRQQQLEHLTESDSATMSTNGADSVSSDSGPPLDRFMQRRLQRLNTEQGFREQRQASLSSQHAQHSKSSSLQQAEFHHHQQQPAQQQHPPQRHQSLPDHPDQPLPTRIPAQVIPSVPNSTATTPSSSSASPHSHFRHDTPQQPQYQPLRNFAKLHDDGPIHLQTSSSLNKPSPRQPSMASSQSPAPTARDPSILSQQQTQQSKDVGRSTPQPNAEDLTEDQIRQLLSDHKELREKYQKVKKYYFEKEDQVKQLQNSLAHQRIAQSRTSLDDGEYATRFNRLDGLIAQLSFSIRKSWKSVPTWLTPAVNKDAITIGKQEMTAVGRAFISKWLVEDVFDRYFHPDIDLALSTQLKQMQNNIRLFAPPASVHEDEEYLTSKVVNWRLTTLEAMQDILRLPEASNHRSHLTDLLKTQLRTALEAHLDDPPMSDLDGGVHMICELAVAMLGHLPQESRDVTIEYFLPGSALNTDIMKLESGIPALTTSIAEEMTERGSVNSELTDSNDRASTEMPSRRRNMLSAFTGHKKGHPAQGKLNGGSSTSLAGKEDRVRLAVGIAAHVRERGILVKAPVFTAA</sequence>
<accession>A0A9P8EQL5</accession>
<evidence type="ECO:0000313" key="3">
    <source>
        <dbReference type="Proteomes" id="UP000779574"/>
    </source>
</evidence>
<dbReference type="AlphaFoldDB" id="A0A9P8EQL5"/>
<proteinExistence type="predicted"/>
<feature type="compositionally biased region" description="Low complexity" evidence="1">
    <location>
        <begin position="295"/>
        <end position="308"/>
    </location>
</feature>
<evidence type="ECO:0000313" key="2">
    <source>
        <dbReference type="EMBL" id="KAG9696513.1"/>
    </source>
</evidence>
<name>A0A9P8EQL5_AURME</name>
<comment type="caution">
    <text evidence="2">The sequence shown here is derived from an EMBL/GenBank/DDBJ whole genome shotgun (WGS) entry which is preliminary data.</text>
</comment>
<gene>
    <name evidence="2" type="ORF">KCU76_g3686</name>
</gene>
<feature type="compositionally biased region" description="Polar residues" evidence="1">
    <location>
        <begin position="14"/>
        <end position="30"/>
    </location>
</feature>
<reference evidence="2" key="1">
    <citation type="journal article" date="2021" name="J Fungi (Basel)">
        <title>Virulence traits and population genomics of the black yeast Aureobasidium melanogenum.</title>
        <authorList>
            <person name="Cernosa A."/>
            <person name="Sun X."/>
            <person name="Gostincar C."/>
            <person name="Fang C."/>
            <person name="Gunde-Cimerman N."/>
            <person name="Song Z."/>
        </authorList>
    </citation>
    <scope>NUCLEOTIDE SEQUENCE</scope>
    <source>
        <strain evidence="2">EXF-9911</strain>
    </source>
</reference>
<feature type="region of interest" description="Disordered" evidence="1">
    <location>
        <begin position="666"/>
        <end position="717"/>
    </location>
</feature>
<protein>
    <submittedName>
        <fullName evidence="2">Uncharacterized protein</fullName>
    </submittedName>
</protein>
<feature type="compositionally biased region" description="Polar residues" evidence="1">
    <location>
        <begin position="369"/>
        <end position="388"/>
    </location>
</feature>
<dbReference type="EMBL" id="JAHFXF010000100">
    <property type="protein sequence ID" value="KAG9696513.1"/>
    <property type="molecule type" value="Genomic_DNA"/>
</dbReference>
<feature type="compositionally biased region" description="Basic residues" evidence="1">
    <location>
        <begin position="1"/>
        <end position="13"/>
    </location>
</feature>
<feature type="compositionally biased region" description="Low complexity" evidence="1">
    <location>
        <begin position="231"/>
        <end position="250"/>
    </location>
</feature>
<feature type="compositionally biased region" description="Polar residues" evidence="1">
    <location>
        <begin position="56"/>
        <end position="72"/>
    </location>
</feature>
<feature type="region of interest" description="Disordered" evidence="1">
    <location>
        <begin position="119"/>
        <end position="319"/>
    </location>
</feature>